<evidence type="ECO:0000313" key="10">
    <source>
        <dbReference type="Proteomes" id="UP000468650"/>
    </source>
</evidence>
<sequence length="185" mass="21105">MEEDNAQWKRLSRHEAYDNPWITVHHDEVVNPNGGHGIYGNVHFKNLAIGIIPVDENGWTWLVGQHRYPLDYYSWEIPEGGGLLERDPLDSAKRELREEVGLNAEHWKKIIEFETSNSVTDERAIIYVAEGLSNVGQDLDETEKLDIMHLPLEDAIGMVDNGEITDSLSVVGLMWMARKYGKHGE</sequence>
<dbReference type="GO" id="GO:0005829">
    <property type="term" value="C:cytosol"/>
    <property type="evidence" value="ECO:0007669"/>
    <property type="project" value="TreeGrafter"/>
</dbReference>
<reference evidence="9 10" key="1">
    <citation type="submission" date="2019-09" db="EMBL/GenBank/DDBJ databases">
        <title>Genomes of family Cryomorphaceae.</title>
        <authorList>
            <person name="Bowman J.P."/>
        </authorList>
    </citation>
    <scope>NUCLEOTIDE SEQUENCE [LARGE SCALE GENOMIC DNA]</scope>
    <source>
        <strain evidence="9 10">LMG 25704</strain>
    </source>
</reference>
<dbReference type="GO" id="GO:0016787">
    <property type="term" value="F:hydrolase activity"/>
    <property type="evidence" value="ECO:0007669"/>
    <property type="project" value="UniProtKB-KW"/>
</dbReference>
<comment type="catalytic activity">
    <reaction evidence="1">
        <text>GDP-alpha-D-mannose + H2O = alpha-D-mannose 1-phosphate + GMP + 2 H(+)</text>
        <dbReference type="Rhea" id="RHEA:27978"/>
        <dbReference type="ChEBI" id="CHEBI:15377"/>
        <dbReference type="ChEBI" id="CHEBI:15378"/>
        <dbReference type="ChEBI" id="CHEBI:57527"/>
        <dbReference type="ChEBI" id="CHEBI:58115"/>
        <dbReference type="ChEBI" id="CHEBI:58409"/>
    </reaction>
</comment>
<evidence type="ECO:0000256" key="2">
    <source>
        <dbReference type="ARBA" id="ARBA00001946"/>
    </source>
</evidence>
<organism evidence="9 10">
    <name type="scientific">Phaeocystidibacter luteus</name>
    <dbReference type="NCBI Taxonomy" id="911197"/>
    <lineage>
        <taxon>Bacteria</taxon>
        <taxon>Pseudomonadati</taxon>
        <taxon>Bacteroidota</taxon>
        <taxon>Flavobacteriia</taxon>
        <taxon>Flavobacteriales</taxon>
        <taxon>Phaeocystidibacteraceae</taxon>
        <taxon>Phaeocystidibacter</taxon>
    </lineage>
</organism>
<dbReference type="InterPro" id="IPR000086">
    <property type="entry name" value="NUDIX_hydrolase_dom"/>
</dbReference>
<comment type="cofactor">
    <cofactor evidence="2">
        <name>Mg(2+)</name>
        <dbReference type="ChEBI" id="CHEBI:18420"/>
    </cofactor>
</comment>
<gene>
    <name evidence="9" type="ORF">F8C67_07880</name>
</gene>
<feature type="domain" description="Nudix hydrolase" evidence="8">
    <location>
        <begin position="44"/>
        <end position="172"/>
    </location>
</feature>
<keyword evidence="10" id="KW-1185">Reference proteome</keyword>
<dbReference type="SUPFAM" id="SSF55811">
    <property type="entry name" value="Nudix"/>
    <property type="match status" value="1"/>
</dbReference>
<evidence type="ECO:0000259" key="8">
    <source>
        <dbReference type="PROSITE" id="PS51462"/>
    </source>
</evidence>
<evidence type="ECO:0000313" key="9">
    <source>
        <dbReference type="EMBL" id="KAB2810223.1"/>
    </source>
</evidence>
<evidence type="ECO:0000256" key="1">
    <source>
        <dbReference type="ARBA" id="ARBA00000847"/>
    </source>
</evidence>
<evidence type="ECO:0000256" key="3">
    <source>
        <dbReference type="ARBA" id="ARBA00007275"/>
    </source>
</evidence>
<dbReference type="InterPro" id="IPR015797">
    <property type="entry name" value="NUDIX_hydrolase-like_dom_sf"/>
</dbReference>
<dbReference type="PANTHER" id="PTHR11839:SF18">
    <property type="entry name" value="NUDIX HYDROLASE DOMAIN-CONTAINING PROTEIN"/>
    <property type="match status" value="1"/>
</dbReference>
<dbReference type="AlphaFoldDB" id="A0A6N6RIM3"/>
<evidence type="ECO:0000256" key="5">
    <source>
        <dbReference type="ARBA" id="ARBA00022801"/>
    </source>
</evidence>
<accession>A0A6N6RIM3</accession>
<dbReference type="OrthoDB" id="9806150at2"/>
<dbReference type="Pfam" id="PF00293">
    <property type="entry name" value="NUDIX"/>
    <property type="match status" value="1"/>
</dbReference>
<evidence type="ECO:0000256" key="6">
    <source>
        <dbReference type="ARBA" id="ARBA00032162"/>
    </source>
</evidence>
<evidence type="ECO:0000256" key="7">
    <source>
        <dbReference type="ARBA" id="ARBA00032272"/>
    </source>
</evidence>
<dbReference type="PROSITE" id="PS51462">
    <property type="entry name" value="NUDIX"/>
    <property type="match status" value="1"/>
</dbReference>
<comment type="caution">
    <text evidence="9">The sequence shown here is derived from an EMBL/GenBank/DDBJ whole genome shotgun (WGS) entry which is preliminary data.</text>
</comment>
<proteinExistence type="inferred from homology"/>
<name>A0A6N6RIM3_9FLAO</name>
<dbReference type="PANTHER" id="PTHR11839">
    <property type="entry name" value="UDP/ADP-SUGAR PYROPHOSPHATASE"/>
    <property type="match status" value="1"/>
</dbReference>
<dbReference type="EMBL" id="WBVO01000005">
    <property type="protein sequence ID" value="KAB2810223.1"/>
    <property type="molecule type" value="Genomic_DNA"/>
</dbReference>
<dbReference type="Proteomes" id="UP000468650">
    <property type="component" value="Unassembled WGS sequence"/>
</dbReference>
<comment type="similarity">
    <text evidence="3">Belongs to the Nudix hydrolase family. NudK subfamily.</text>
</comment>
<protein>
    <recommendedName>
        <fullName evidence="4">GDP-mannose pyrophosphatase</fullName>
    </recommendedName>
    <alternativeName>
        <fullName evidence="6">GDP-mannose hydrolase</fullName>
    </alternativeName>
    <alternativeName>
        <fullName evidence="7">GDPMK</fullName>
    </alternativeName>
</protein>
<dbReference type="GO" id="GO:0019693">
    <property type="term" value="P:ribose phosphate metabolic process"/>
    <property type="evidence" value="ECO:0007669"/>
    <property type="project" value="TreeGrafter"/>
</dbReference>
<dbReference type="CDD" id="cd24161">
    <property type="entry name" value="NUDIX_ADPRase_Ndx2"/>
    <property type="match status" value="1"/>
</dbReference>
<keyword evidence="5 9" id="KW-0378">Hydrolase</keyword>
<dbReference type="GO" id="GO:0006753">
    <property type="term" value="P:nucleoside phosphate metabolic process"/>
    <property type="evidence" value="ECO:0007669"/>
    <property type="project" value="TreeGrafter"/>
</dbReference>
<evidence type="ECO:0000256" key="4">
    <source>
        <dbReference type="ARBA" id="ARBA00016377"/>
    </source>
</evidence>
<dbReference type="Gene3D" id="3.90.79.10">
    <property type="entry name" value="Nucleoside Triphosphate Pyrophosphohydrolase"/>
    <property type="match status" value="1"/>
</dbReference>